<keyword evidence="2" id="KW-1185">Reference proteome</keyword>
<organism evidence="1 2">
    <name type="scientific">Microbaculum marinum</name>
    <dbReference type="NCBI Taxonomy" id="1764581"/>
    <lineage>
        <taxon>Bacteria</taxon>
        <taxon>Pseudomonadati</taxon>
        <taxon>Pseudomonadota</taxon>
        <taxon>Alphaproteobacteria</taxon>
        <taxon>Hyphomicrobiales</taxon>
        <taxon>Tepidamorphaceae</taxon>
        <taxon>Microbaculum</taxon>
    </lineage>
</organism>
<dbReference type="EMBL" id="JAZHOF010000003">
    <property type="protein sequence ID" value="MEJ8571198.1"/>
    <property type="molecule type" value="Genomic_DNA"/>
</dbReference>
<name>A0AAW9RQI4_9HYPH</name>
<gene>
    <name evidence="1" type="ORF">V3328_06920</name>
</gene>
<dbReference type="RefSeq" id="WP_340328902.1">
    <property type="nucleotide sequence ID" value="NZ_JAZHOF010000003.1"/>
</dbReference>
<evidence type="ECO:0000313" key="2">
    <source>
        <dbReference type="Proteomes" id="UP001378188"/>
    </source>
</evidence>
<dbReference type="Proteomes" id="UP001378188">
    <property type="component" value="Unassembled WGS sequence"/>
</dbReference>
<sequence length="120" mass="12833">MASPFEPPWPVVERAECYTVESATGQILVYIYFEDEPGRRGATGRLTKDEARRLAANVAKLPDLLGASAPDGRLRAPLEAALAAVDVTAPATVVYPLKLALDALDAEPPTNDKTAADDRK</sequence>
<proteinExistence type="predicted"/>
<evidence type="ECO:0000313" key="1">
    <source>
        <dbReference type="EMBL" id="MEJ8571198.1"/>
    </source>
</evidence>
<reference evidence="1 2" key="1">
    <citation type="submission" date="2024-02" db="EMBL/GenBank/DDBJ databases">
        <title>Genome analysis and characterization of Microbaculum marinisediminis sp. nov., isolated from marine sediment.</title>
        <authorList>
            <person name="Du Z.-J."/>
            <person name="Ye Y.-Q."/>
            <person name="Zhang Z.-R."/>
            <person name="Yuan S.-M."/>
            <person name="Zhang X.-Y."/>
        </authorList>
    </citation>
    <scope>NUCLEOTIDE SEQUENCE [LARGE SCALE GENOMIC DNA]</scope>
    <source>
        <strain evidence="1 2">SDUM1044001</strain>
    </source>
</reference>
<comment type="caution">
    <text evidence="1">The sequence shown here is derived from an EMBL/GenBank/DDBJ whole genome shotgun (WGS) entry which is preliminary data.</text>
</comment>
<accession>A0AAW9RQI4</accession>
<dbReference type="AlphaFoldDB" id="A0AAW9RQI4"/>
<protein>
    <submittedName>
        <fullName evidence="1">Uncharacterized protein</fullName>
    </submittedName>
</protein>